<evidence type="ECO:0000313" key="3">
    <source>
        <dbReference type="Proteomes" id="UP000623467"/>
    </source>
</evidence>
<dbReference type="AlphaFoldDB" id="A0A8H6ZH05"/>
<keyword evidence="3" id="KW-1185">Reference proteome</keyword>
<dbReference type="PROSITE" id="PS50181">
    <property type="entry name" value="FBOX"/>
    <property type="match status" value="1"/>
</dbReference>
<dbReference type="EMBL" id="JACAZH010000001">
    <property type="protein sequence ID" value="KAF7377179.1"/>
    <property type="molecule type" value="Genomic_DNA"/>
</dbReference>
<proteinExistence type="predicted"/>
<evidence type="ECO:0000259" key="1">
    <source>
        <dbReference type="PROSITE" id="PS50181"/>
    </source>
</evidence>
<reference evidence="2" key="1">
    <citation type="submission" date="2020-05" db="EMBL/GenBank/DDBJ databases">
        <title>Mycena genomes resolve the evolution of fungal bioluminescence.</title>
        <authorList>
            <person name="Tsai I.J."/>
        </authorList>
    </citation>
    <scope>NUCLEOTIDE SEQUENCE</scope>
    <source>
        <strain evidence="2">160909Yilan</strain>
    </source>
</reference>
<dbReference type="InterPro" id="IPR001810">
    <property type="entry name" value="F-box_dom"/>
</dbReference>
<evidence type="ECO:0000313" key="2">
    <source>
        <dbReference type="EMBL" id="KAF7377179.1"/>
    </source>
</evidence>
<feature type="domain" description="F-box" evidence="1">
    <location>
        <begin position="1"/>
        <end position="46"/>
    </location>
</feature>
<dbReference type="OrthoDB" id="2788229at2759"/>
<comment type="caution">
    <text evidence="2">The sequence shown here is derived from an EMBL/GenBank/DDBJ whole genome shotgun (WGS) entry which is preliminary data.</text>
</comment>
<name>A0A8H6ZH05_9AGAR</name>
<protein>
    <recommendedName>
        <fullName evidence="1">F-box domain-containing protein</fullName>
    </recommendedName>
</protein>
<organism evidence="2 3">
    <name type="scientific">Mycena sanguinolenta</name>
    <dbReference type="NCBI Taxonomy" id="230812"/>
    <lineage>
        <taxon>Eukaryota</taxon>
        <taxon>Fungi</taxon>
        <taxon>Dikarya</taxon>
        <taxon>Basidiomycota</taxon>
        <taxon>Agaricomycotina</taxon>
        <taxon>Agaricomycetes</taxon>
        <taxon>Agaricomycetidae</taxon>
        <taxon>Agaricales</taxon>
        <taxon>Marasmiineae</taxon>
        <taxon>Mycenaceae</taxon>
        <taxon>Mycena</taxon>
    </lineage>
</organism>
<gene>
    <name evidence="2" type="ORF">MSAN_00137300</name>
</gene>
<accession>A0A8H6ZH05</accession>
<sequence length="131" mass="14671">MAMFDLPQELIDMIFDQITARTDLKTLTLVSRNFVLPGQCRLFRSLTLEMHRQPVMAAGSFYNGVRVQGIKDRHNLTPFPSAMHSLALGRCGDVPAAVLFHAHQLLQRSNFGGSGNQYGGSRDRIPDIMRI</sequence>
<dbReference type="Proteomes" id="UP000623467">
    <property type="component" value="Unassembled WGS sequence"/>
</dbReference>